<sequence>TTEVGYYNGASGKLNYTYRPCNSEGESACCAEGEVCLTNGLCFGATVGSVYRGACTDRSWNSAACPQYCSVPFPRGWANLMLCPPNLAGEWRWWCGNIYTSVCQQNGANATLFDYPQGMPQLILGSDNATATNSTAGSCPTSSPLDSTCKANTVVPIGVGVGVGVPLALIAVAFGALWWKERKKRGLHSNVSGAVTGAGALQTPWRGAGYQELPKDQPEQFAQTWAGREEQQAYELNAAPVRPELYSTAVQK</sequence>
<dbReference type="Proteomes" id="UP001186974">
    <property type="component" value="Unassembled WGS sequence"/>
</dbReference>
<evidence type="ECO:0000313" key="1">
    <source>
        <dbReference type="EMBL" id="KAK3044036.1"/>
    </source>
</evidence>
<organism evidence="1 2">
    <name type="scientific">Coniosporium uncinatum</name>
    <dbReference type="NCBI Taxonomy" id="93489"/>
    <lineage>
        <taxon>Eukaryota</taxon>
        <taxon>Fungi</taxon>
        <taxon>Dikarya</taxon>
        <taxon>Ascomycota</taxon>
        <taxon>Pezizomycotina</taxon>
        <taxon>Dothideomycetes</taxon>
        <taxon>Dothideomycetes incertae sedis</taxon>
        <taxon>Coniosporium</taxon>
    </lineage>
</organism>
<dbReference type="EMBL" id="JAWDJW010012509">
    <property type="protein sequence ID" value="KAK3044036.1"/>
    <property type="molecule type" value="Genomic_DNA"/>
</dbReference>
<comment type="caution">
    <text evidence="1">The sequence shown here is derived from an EMBL/GenBank/DDBJ whole genome shotgun (WGS) entry which is preliminary data.</text>
</comment>
<reference evidence="1" key="1">
    <citation type="submission" date="2024-09" db="EMBL/GenBank/DDBJ databases">
        <title>Black Yeasts Isolated from many extreme environments.</title>
        <authorList>
            <person name="Coleine C."/>
            <person name="Stajich J.E."/>
            <person name="Selbmann L."/>
        </authorList>
    </citation>
    <scope>NUCLEOTIDE SEQUENCE</scope>
    <source>
        <strain evidence="1">CCFEE 5737</strain>
    </source>
</reference>
<name>A0ACC3CSD0_9PEZI</name>
<keyword evidence="2" id="KW-1185">Reference proteome</keyword>
<accession>A0ACC3CSD0</accession>
<evidence type="ECO:0000313" key="2">
    <source>
        <dbReference type="Proteomes" id="UP001186974"/>
    </source>
</evidence>
<protein>
    <submittedName>
        <fullName evidence="1">Uncharacterized protein</fullName>
    </submittedName>
</protein>
<proteinExistence type="predicted"/>
<feature type="non-terminal residue" evidence="1">
    <location>
        <position position="1"/>
    </location>
</feature>
<gene>
    <name evidence="1" type="ORF">LTS18_002341</name>
</gene>